<feature type="transmembrane region" description="Helical" evidence="9">
    <location>
        <begin position="114"/>
        <end position="134"/>
    </location>
</feature>
<feature type="transmembrane region" description="Helical" evidence="9">
    <location>
        <begin position="370"/>
        <end position="387"/>
    </location>
</feature>
<organism evidence="12 13">
    <name type="scientific">Tetradesmus obliquus</name>
    <name type="common">Green alga</name>
    <name type="synonym">Acutodesmus obliquus</name>
    <dbReference type="NCBI Taxonomy" id="3088"/>
    <lineage>
        <taxon>Eukaryota</taxon>
        <taxon>Viridiplantae</taxon>
        <taxon>Chlorophyta</taxon>
        <taxon>core chlorophytes</taxon>
        <taxon>Chlorophyceae</taxon>
        <taxon>CS clade</taxon>
        <taxon>Sphaeropleales</taxon>
        <taxon>Scenedesmaceae</taxon>
        <taxon>Tetradesmus</taxon>
    </lineage>
</organism>
<reference evidence="12 13" key="1">
    <citation type="submission" date="2023-05" db="EMBL/GenBank/DDBJ databases">
        <title>A 100% complete, gapless, phased diploid assembly of the Scenedesmus obliquus UTEX 3031 genome.</title>
        <authorList>
            <person name="Biondi T.C."/>
            <person name="Hanschen E.R."/>
            <person name="Kwon T."/>
            <person name="Eng W."/>
            <person name="Kruse C.P.S."/>
            <person name="Koehler S.I."/>
            <person name="Kunde Y."/>
            <person name="Gleasner C.D."/>
            <person name="You Mak K.T."/>
            <person name="Polle J."/>
            <person name="Hovde B.T."/>
            <person name="Starkenburg S.R."/>
        </authorList>
    </citation>
    <scope>NUCLEOTIDE SEQUENCE [LARGE SCALE GENOMIC DNA]</scope>
    <source>
        <strain evidence="12 13">DOE0152z</strain>
    </source>
</reference>
<evidence type="ECO:0000313" key="12">
    <source>
        <dbReference type="EMBL" id="WIA21037.1"/>
    </source>
</evidence>
<dbReference type="PRINTS" id="PR01072">
    <property type="entry name" value="PRESENILIN"/>
</dbReference>
<dbReference type="InterPro" id="IPR001108">
    <property type="entry name" value="Peptidase_A22A"/>
</dbReference>
<dbReference type="SUPFAM" id="SSF82185">
    <property type="entry name" value="Histone H3 K4-specific methyltransferase SET7/9 N-terminal domain"/>
    <property type="match status" value="1"/>
</dbReference>
<dbReference type="SMART" id="SM00698">
    <property type="entry name" value="MORN"/>
    <property type="match status" value="3"/>
</dbReference>
<keyword evidence="9" id="KW-0645">Protease</keyword>
<comment type="subcellular location">
    <subcellularLocation>
        <location evidence="9">Endoplasmic reticulum membrane</location>
        <topology evidence="9">Multi-pass membrane protein</topology>
    </subcellularLocation>
    <subcellularLocation>
        <location evidence="9">Golgi apparatus membrane</location>
        <topology evidence="9">Multi-pass membrane protein</topology>
    </subcellularLocation>
</comment>
<dbReference type="InterPro" id="IPR006639">
    <property type="entry name" value="Preselin/SPP"/>
</dbReference>
<keyword evidence="3" id="KW-0677">Repeat</keyword>
<dbReference type="Pfam" id="PF01080">
    <property type="entry name" value="Presenilin"/>
    <property type="match status" value="1"/>
</dbReference>
<comment type="domain">
    <text evidence="9">The PAL motif is required for normal active site conformation.</text>
</comment>
<proteinExistence type="inferred from homology"/>
<keyword evidence="5 9" id="KW-0914">Notch signaling pathway</keyword>
<evidence type="ECO:0000256" key="7">
    <source>
        <dbReference type="ARBA" id="ARBA00023034"/>
    </source>
</evidence>
<comment type="subunit">
    <text evidence="9">Homodimer.</text>
</comment>
<feature type="transmembrane region" description="Helical" evidence="9">
    <location>
        <begin position="48"/>
        <end position="73"/>
    </location>
</feature>
<dbReference type="PANTHER" id="PTHR10202">
    <property type="entry name" value="PRESENILIN"/>
    <property type="match status" value="1"/>
</dbReference>
<keyword evidence="6 9" id="KW-1133">Transmembrane helix</keyword>
<protein>
    <recommendedName>
        <fullName evidence="9">Presenilin</fullName>
        <ecNumber evidence="9">3.4.23.-</ecNumber>
    </recommendedName>
</protein>
<feature type="chain" id="PRO_5045387486" description="Presenilin" evidence="11">
    <location>
        <begin position="18"/>
        <end position="541"/>
    </location>
</feature>
<keyword evidence="9" id="KW-0378">Hydrolase</keyword>
<feature type="region of interest" description="Disordered" evidence="10">
    <location>
        <begin position="289"/>
        <end position="313"/>
    </location>
</feature>
<feature type="compositionally biased region" description="Low complexity" evidence="10">
    <location>
        <begin position="227"/>
        <end position="241"/>
    </location>
</feature>
<evidence type="ECO:0000256" key="5">
    <source>
        <dbReference type="ARBA" id="ARBA00022976"/>
    </source>
</evidence>
<gene>
    <name evidence="12" type="ORF">OEZ85_005365</name>
</gene>
<comment type="similarity">
    <text evidence="1 9">Belongs to the peptidase A22A family.</text>
</comment>
<comment type="function">
    <text evidence="9">Probable subunit of the gamma-secretase complex, an endoprotease complex that catalyzes the intramembrane cleavage of integral membrane proteins such as Notch receptors.</text>
</comment>
<dbReference type="InterPro" id="IPR042524">
    <property type="entry name" value="Presenilin_C"/>
</dbReference>
<evidence type="ECO:0000256" key="4">
    <source>
        <dbReference type="ARBA" id="ARBA00022824"/>
    </source>
</evidence>
<dbReference type="Pfam" id="PF02493">
    <property type="entry name" value="MORN"/>
    <property type="match status" value="3"/>
</dbReference>
<evidence type="ECO:0000256" key="3">
    <source>
        <dbReference type="ARBA" id="ARBA00022737"/>
    </source>
</evidence>
<dbReference type="Gene3D" id="1.10.472.100">
    <property type="entry name" value="Presenilin"/>
    <property type="match status" value="1"/>
</dbReference>
<feature type="compositionally biased region" description="Low complexity" evidence="10">
    <location>
        <begin position="296"/>
        <end position="305"/>
    </location>
</feature>
<evidence type="ECO:0000256" key="1">
    <source>
        <dbReference type="ARBA" id="ARBA00008604"/>
    </source>
</evidence>
<accession>A0ABY8UHP5</accession>
<dbReference type="Gene3D" id="2.20.110.10">
    <property type="entry name" value="Histone H3 K4-specific methyltransferase SET7/9 N-terminal domain"/>
    <property type="match status" value="1"/>
</dbReference>
<feature type="transmembrane region" description="Helical" evidence="9">
    <location>
        <begin position="163"/>
        <end position="182"/>
    </location>
</feature>
<evidence type="ECO:0000256" key="8">
    <source>
        <dbReference type="ARBA" id="ARBA00023136"/>
    </source>
</evidence>
<evidence type="ECO:0000256" key="11">
    <source>
        <dbReference type="SAM" id="SignalP"/>
    </source>
</evidence>
<dbReference type="Proteomes" id="UP001244341">
    <property type="component" value="Chromosome 12b"/>
</dbReference>
<keyword evidence="8 9" id="KW-0472">Membrane</keyword>
<dbReference type="PANTHER" id="PTHR10202:SF13">
    <property type="entry name" value="PRESENILIN HOMOLOG"/>
    <property type="match status" value="1"/>
</dbReference>
<dbReference type="InterPro" id="IPR003409">
    <property type="entry name" value="MORN"/>
</dbReference>
<keyword evidence="13" id="KW-1185">Reference proteome</keyword>
<feature type="signal peptide" evidence="11">
    <location>
        <begin position="1"/>
        <end position="17"/>
    </location>
</feature>
<evidence type="ECO:0000256" key="2">
    <source>
        <dbReference type="ARBA" id="ARBA00022692"/>
    </source>
</evidence>
<feature type="transmembrane region" description="Helical" evidence="9">
    <location>
        <begin position="344"/>
        <end position="364"/>
    </location>
</feature>
<name>A0ABY8UHP5_TETOB</name>
<evidence type="ECO:0000256" key="9">
    <source>
        <dbReference type="RuleBase" id="RU361148"/>
    </source>
</evidence>
<feature type="transmembrane region" description="Helical" evidence="9">
    <location>
        <begin position="80"/>
        <end position="102"/>
    </location>
</feature>
<dbReference type="EC" id="3.4.23.-" evidence="9"/>
<evidence type="ECO:0000313" key="13">
    <source>
        <dbReference type="Proteomes" id="UP001244341"/>
    </source>
</evidence>
<feature type="region of interest" description="Disordered" evidence="10">
    <location>
        <begin position="417"/>
        <end position="442"/>
    </location>
</feature>
<keyword evidence="7 9" id="KW-0333">Golgi apparatus</keyword>
<sequence>MAPVSICMAITVLLVKALNPEGTADTTTVAIATLAYQEQDTDSAGQKLGGALLNAIIFMAVIAGMTFVLFLLFKWGCYKLIYGYMGFAMLNIFFFFTGALVLQLLRLIGLHMDLFSLAFLLFNFSVLGILSLFVMPVPLLLKQSYTVWVGICVAYIFTHIPEWTSWVLLVIMALYDLAAVLLPGGPLKILVELAIERQQELPALIYESRPTQRPYQRGMWRRQPPTGSSSSNAADGSSSAAAGSGSGLAHVAVAGGGGVLAGEIVSGSGGSPNVFARVALLGDQQHRSSWDEAAASPQPGSSSSDGGEGSEGELPDGIKLGLGDFIFYSMLVGRAAMYDMMTVFASYIAVISGLGITLMLLALYRKALPALPVSIALGVLFYFLTRLELQTGRFYYKDGAIYEGQYKVVGLPPPAPAEPAKKGAKKKEEEPPAQPVEPPKPVRHGVGTLKCGDYTYTGEWVDDEMHGQGSFSFASGACYEGAWQHNKYQGQGRYCFPDGKAYQGDWVSSVMHGQGSFTDTEGHCWAGQFYNGAGPGLTCQL</sequence>
<dbReference type="EMBL" id="CP126219">
    <property type="protein sequence ID" value="WIA21037.1"/>
    <property type="molecule type" value="Genomic_DNA"/>
</dbReference>
<evidence type="ECO:0000256" key="10">
    <source>
        <dbReference type="SAM" id="MobiDB-lite"/>
    </source>
</evidence>
<keyword evidence="11" id="KW-0732">Signal</keyword>
<feature type="transmembrane region" description="Helical" evidence="9">
    <location>
        <begin position="139"/>
        <end position="157"/>
    </location>
</feature>
<evidence type="ECO:0000256" key="6">
    <source>
        <dbReference type="ARBA" id="ARBA00022989"/>
    </source>
</evidence>
<feature type="region of interest" description="Disordered" evidence="10">
    <location>
        <begin position="214"/>
        <end position="241"/>
    </location>
</feature>
<keyword evidence="4 9" id="KW-0256">Endoplasmic reticulum</keyword>
<keyword evidence="2 9" id="KW-0812">Transmembrane</keyword>
<dbReference type="SMART" id="SM00730">
    <property type="entry name" value="PSN"/>
    <property type="match status" value="1"/>
</dbReference>